<dbReference type="PANTHER" id="PTHR13538">
    <property type="entry name" value="N-ACETYLTRANSFERASE 6"/>
    <property type="match status" value="1"/>
</dbReference>
<dbReference type="InterPro" id="IPR039840">
    <property type="entry name" value="NAA80"/>
</dbReference>
<dbReference type="EMBL" id="AP025516">
    <property type="protein sequence ID" value="BDD86452.1"/>
    <property type="molecule type" value="Genomic_DNA"/>
</dbReference>
<dbReference type="SUPFAM" id="SSF55729">
    <property type="entry name" value="Acyl-CoA N-acyltransferases (Nat)"/>
    <property type="match status" value="1"/>
</dbReference>
<dbReference type="PANTHER" id="PTHR13538:SF4">
    <property type="entry name" value="N-ALPHA-ACETYLTRANSFERASE 80"/>
    <property type="match status" value="1"/>
</dbReference>
<dbReference type="CDD" id="cd04301">
    <property type="entry name" value="NAT_SF"/>
    <property type="match status" value="1"/>
</dbReference>
<evidence type="ECO:0000259" key="1">
    <source>
        <dbReference type="PROSITE" id="PS51186"/>
    </source>
</evidence>
<gene>
    <name evidence="2" type="ORF">DPPLL_08170</name>
</gene>
<dbReference type="PROSITE" id="PS51186">
    <property type="entry name" value="GNAT"/>
    <property type="match status" value="1"/>
</dbReference>
<dbReference type="Proteomes" id="UP000830055">
    <property type="component" value="Chromosome"/>
</dbReference>
<dbReference type="Pfam" id="PF13508">
    <property type="entry name" value="Acetyltransf_7"/>
    <property type="match status" value="1"/>
</dbReference>
<organism evidence="2 3">
    <name type="scientific">Desulfofustis limnaeus</name>
    <dbReference type="NCBI Taxonomy" id="2740163"/>
    <lineage>
        <taxon>Bacteria</taxon>
        <taxon>Pseudomonadati</taxon>
        <taxon>Thermodesulfobacteriota</taxon>
        <taxon>Desulfobulbia</taxon>
        <taxon>Desulfobulbales</taxon>
        <taxon>Desulfocapsaceae</taxon>
        <taxon>Desulfofustis</taxon>
    </lineage>
</organism>
<protein>
    <recommendedName>
        <fullName evidence="1">N-acetyltransferase domain-containing protein</fullName>
    </recommendedName>
</protein>
<sequence length="145" mass="15948">MRAELMALSKEMEALLREAGLPTSDLSFCPHLELLGVRESGQLLGLVGVERYKEVGLLRSLVVAETHRGQGYGAFLVSQAESLACRNGIQRLYVLTVSAADFFTRLGYQVTDRRQAPEAIRVTTEFSHLCPYSSILMSKGLLCAP</sequence>
<accession>A0ABM7W697</accession>
<evidence type="ECO:0000313" key="3">
    <source>
        <dbReference type="Proteomes" id="UP000830055"/>
    </source>
</evidence>
<evidence type="ECO:0000313" key="2">
    <source>
        <dbReference type="EMBL" id="BDD86452.1"/>
    </source>
</evidence>
<dbReference type="InterPro" id="IPR000182">
    <property type="entry name" value="GNAT_dom"/>
</dbReference>
<proteinExistence type="predicted"/>
<dbReference type="InterPro" id="IPR016181">
    <property type="entry name" value="Acyl_CoA_acyltransferase"/>
</dbReference>
<name>A0ABM7W697_9BACT</name>
<feature type="domain" description="N-acetyltransferase" evidence="1">
    <location>
        <begin position="1"/>
        <end position="131"/>
    </location>
</feature>
<keyword evidence="3" id="KW-1185">Reference proteome</keyword>
<dbReference type="Gene3D" id="3.40.630.30">
    <property type="match status" value="1"/>
</dbReference>
<reference evidence="2 3" key="1">
    <citation type="submission" date="2022-01" db="EMBL/GenBank/DDBJ databases">
        <title>Desulfofustis limnae sp. nov., a novel mesophilic sulfate-reducing bacterium isolated from marsh soil.</title>
        <authorList>
            <person name="Watanabe M."/>
            <person name="Takahashi A."/>
            <person name="Kojima H."/>
            <person name="Fukui M."/>
        </authorList>
    </citation>
    <scope>NUCLEOTIDE SEQUENCE [LARGE SCALE GENOMIC DNA]</scope>
    <source>
        <strain evidence="2 3">PPLL</strain>
    </source>
</reference>
<dbReference type="NCBIfam" id="NF040501">
    <property type="entry name" value="resist_ArsN2"/>
    <property type="match status" value="1"/>
</dbReference>